<sequence>MFKTKTMKACASSLVIALAIAGCASEPDDGNNSGTDTNDNNNNTSENEAGIGESGGDLVVGVLSDASSLDPHTSNDVPSGNIQVNLYETLVNYDDDMELEPGLAEEWEPVEDNVWHFTLAEGVEFHDGEPFNAEAVKVNIDRILDEEIGSPRKILFEIVEEVNVIDEHTVEFVTEDPFAPLPAHLAHYASSIISPQVIEDDYAAMEDGAQPGDHVNEHPYGTGYFKFDSWDTGNQVVLTNNGDYWGENAKVDTVTFKVIPEDLTRIGELESGSAHIIDPVTPSDMARVGNTDGTNVYQRNAASITYLGFNVEKEPFDDARVRQAIAMTLDKEAMLEGILEGTGDPALGPVNETNFGFSENVNQLERDPERAQELLAEAGYEDGFETTIWTNDSRERMDIAELVQADLSQIGIEVEIEVVEWGAYLDQTGAGEHDMFILGLSLGTGDADYPMHMLFHSDNVGASGNRSFFADETFDAMLQEARVEQDEETRLSMYEEATNYLLEESPMAFLYHPDHIMGYSDSVSGFWADGSGLYQLKDVTIQ</sequence>
<feature type="region of interest" description="Disordered" evidence="4">
    <location>
        <begin position="26"/>
        <end position="56"/>
    </location>
</feature>
<gene>
    <name evidence="7" type="ORF">HXA33_04690</name>
</gene>
<protein>
    <submittedName>
        <fullName evidence="7">Glutathione ABC transporter substrate-binding protein</fullName>
    </submittedName>
</protein>
<evidence type="ECO:0000256" key="2">
    <source>
        <dbReference type="ARBA" id="ARBA00022448"/>
    </source>
</evidence>
<evidence type="ECO:0000256" key="4">
    <source>
        <dbReference type="SAM" id="MobiDB-lite"/>
    </source>
</evidence>
<dbReference type="PANTHER" id="PTHR30290">
    <property type="entry name" value="PERIPLASMIC BINDING COMPONENT OF ABC TRANSPORTER"/>
    <property type="match status" value="1"/>
</dbReference>
<keyword evidence="8" id="KW-1185">Reference proteome</keyword>
<comment type="caution">
    <text evidence="7">The sequence shown here is derived from an EMBL/GenBank/DDBJ whole genome shotgun (WGS) entry which is preliminary data.</text>
</comment>
<feature type="chain" id="PRO_5040502725" evidence="5">
    <location>
        <begin position="25"/>
        <end position="542"/>
    </location>
</feature>
<dbReference type="PANTHER" id="PTHR30290:SF9">
    <property type="entry name" value="OLIGOPEPTIDE-BINDING PROTEIN APPA"/>
    <property type="match status" value="1"/>
</dbReference>
<dbReference type="Gene3D" id="3.40.190.10">
    <property type="entry name" value="Periplasmic binding protein-like II"/>
    <property type="match status" value="1"/>
</dbReference>
<evidence type="ECO:0000259" key="6">
    <source>
        <dbReference type="Pfam" id="PF00496"/>
    </source>
</evidence>
<evidence type="ECO:0000256" key="3">
    <source>
        <dbReference type="ARBA" id="ARBA00022729"/>
    </source>
</evidence>
<organism evidence="7 8">
    <name type="scientific">Salipaludibacillus agaradhaerens</name>
    <name type="common">Bacillus agaradhaerens</name>
    <dbReference type="NCBI Taxonomy" id="76935"/>
    <lineage>
        <taxon>Bacteria</taxon>
        <taxon>Bacillati</taxon>
        <taxon>Bacillota</taxon>
        <taxon>Bacilli</taxon>
        <taxon>Bacillales</taxon>
        <taxon>Bacillaceae</taxon>
    </lineage>
</organism>
<evidence type="ECO:0000313" key="8">
    <source>
        <dbReference type="Proteomes" id="UP001057753"/>
    </source>
</evidence>
<keyword evidence="3 5" id="KW-0732">Signal</keyword>
<dbReference type="GO" id="GO:0042597">
    <property type="term" value="C:periplasmic space"/>
    <property type="evidence" value="ECO:0007669"/>
    <property type="project" value="UniProtKB-ARBA"/>
</dbReference>
<evidence type="ECO:0000256" key="5">
    <source>
        <dbReference type="SAM" id="SignalP"/>
    </source>
</evidence>
<dbReference type="PIRSF" id="PIRSF002741">
    <property type="entry name" value="MppA"/>
    <property type="match status" value="1"/>
</dbReference>
<dbReference type="CDD" id="cd08499">
    <property type="entry name" value="PBP2_Ylib_like"/>
    <property type="match status" value="1"/>
</dbReference>
<dbReference type="EMBL" id="JABXYM010000001">
    <property type="protein sequence ID" value="MCR6095834.1"/>
    <property type="molecule type" value="Genomic_DNA"/>
</dbReference>
<dbReference type="PROSITE" id="PS51257">
    <property type="entry name" value="PROKAR_LIPOPROTEIN"/>
    <property type="match status" value="1"/>
</dbReference>
<comment type="similarity">
    <text evidence="1">Belongs to the bacterial solute-binding protein 5 family.</text>
</comment>
<dbReference type="Proteomes" id="UP001057753">
    <property type="component" value="Unassembled WGS sequence"/>
</dbReference>
<dbReference type="AlphaFoldDB" id="A0A9Q4B020"/>
<dbReference type="RefSeq" id="WP_257820574.1">
    <property type="nucleotide sequence ID" value="NZ_JABXYM010000001.1"/>
</dbReference>
<accession>A0A9Q4B020</accession>
<name>A0A9Q4B020_SALAG</name>
<feature type="signal peptide" evidence="5">
    <location>
        <begin position="1"/>
        <end position="24"/>
    </location>
</feature>
<feature type="domain" description="Solute-binding protein family 5" evidence="6">
    <location>
        <begin position="98"/>
        <end position="460"/>
    </location>
</feature>
<dbReference type="GO" id="GO:0015833">
    <property type="term" value="P:peptide transport"/>
    <property type="evidence" value="ECO:0007669"/>
    <property type="project" value="TreeGrafter"/>
</dbReference>
<dbReference type="InterPro" id="IPR039424">
    <property type="entry name" value="SBP_5"/>
</dbReference>
<dbReference type="InterPro" id="IPR030678">
    <property type="entry name" value="Peptide/Ni-bd"/>
</dbReference>
<dbReference type="SUPFAM" id="SSF53850">
    <property type="entry name" value="Periplasmic binding protein-like II"/>
    <property type="match status" value="1"/>
</dbReference>
<dbReference type="GO" id="GO:1904680">
    <property type="term" value="F:peptide transmembrane transporter activity"/>
    <property type="evidence" value="ECO:0007669"/>
    <property type="project" value="TreeGrafter"/>
</dbReference>
<dbReference type="Pfam" id="PF00496">
    <property type="entry name" value="SBP_bac_5"/>
    <property type="match status" value="1"/>
</dbReference>
<dbReference type="GO" id="GO:0043190">
    <property type="term" value="C:ATP-binding cassette (ABC) transporter complex"/>
    <property type="evidence" value="ECO:0007669"/>
    <property type="project" value="InterPro"/>
</dbReference>
<proteinExistence type="inferred from homology"/>
<feature type="compositionally biased region" description="Low complexity" evidence="4">
    <location>
        <begin position="30"/>
        <end position="48"/>
    </location>
</feature>
<evidence type="ECO:0000256" key="1">
    <source>
        <dbReference type="ARBA" id="ARBA00005695"/>
    </source>
</evidence>
<keyword evidence="2" id="KW-0813">Transport</keyword>
<dbReference type="Gene3D" id="3.90.76.10">
    <property type="entry name" value="Dipeptide-binding Protein, Domain 1"/>
    <property type="match status" value="1"/>
</dbReference>
<dbReference type="Gene3D" id="3.10.105.10">
    <property type="entry name" value="Dipeptide-binding Protein, Domain 3"/>
    <property type="match status" value="1"/>
</dbReference>
<reference evidence="7" key="1">
    <citation type="submission" date="2020-06" db="EMBL/GenBank/DDBJ databases">
        <title>Insight into the genomes of haloalkaliphilic bacilli from Kenyan soda lakes.</title>
        <authorList>
            <person name="Mwirichia R."/>
            <person name="Villamizar G.C."/>
            <person name="Poehlein A."/>
            <person name="Mugweru J."/>
            <person name="Kipnyargis A."/>
            <person name="Kiplimo D."/>
            <person name="Orwa P."/>
            <person name="Daniel R."/>
        </authorList>
    </citation>
    <scope>NUCLEOTIDE SEQUENCE</scope>
    <source>
        <strain evidence="7">B1096_S55</strain>
    </source>
</reference>
<evidence type="ECO:0000313" key="7">
    <source>
        <dbReference type="EMBL" id="MCR6095834.1"/>
    </source>
</evidence>
<dbReference type="InterPro" id="IPR000914">
    <property type="entry name" value="SBP_5_dom"/>
</dbReference>